<keyword evidence="3" id="KW-1185">Reference proteome</keyword>
<proteinExistence type="predicted"/>
<protein>
    <submittedName>
        <fullName evidence="2">DinB family protein</fullName>
    </submittedName>
</protein>
<comment type="caution">
    <text evidence="2">The sequence shown here is derived from an EMBL/GenBank/DDBJ whole genome shotgun (WGS) entry which is preliminary data.</text>
</comment>
<evidence type="ECO:0000313" key="3">
    <source>
        <dbReference type="Proteomes" id="UP000253961"/>
    </source>
</evidence>
<dbReference type="Gene3D" id="1.20.120.450">
    <property type="entry name" value="dinb family like domain"/>
    <property type="match status" value="1"/>
</dbReference>
<feature type="domain" description="DinB-like" evidence="1">
    <location>
        <begin position="13"/>
        <end position="158"/>
    </location>
</feature>
<dbReference type="SUPFAM" id="SSF109854">
    <property type="entry name" value="DinB/YfiT-like putative metalloenzymes"/>
    <property type="match status" value="1"/>
</dbReference>
<evidence type="ECO:0000259" key="1">
    <source>
        <dbReference type="Pfam" id="PF12867"/>
    </source>
</evidence>
<gene>
    <name evidence="2" type="ORF">DU508_04470</name>
</gene>
<name>A0A369PZY6_9SPHI</name>
<dbReference type="RefSeq" id="WP_115401613.1">
    <property type="nucleotide sequence ID" value="NZ_QPKV01000002.1"/>
</dbReference>
<dbReference type="EMBL" id="QPKV01000002">
    <property type="protein sequence ID" value="RDC58203.1"/>
    <property type="molecule type" value="Genomic_DNA"/>
</dbReference>
<organism evidence="2 3">
    <name type="scientific">Pedobacter chinensis</name>
    <dbReference type="NCBI Taxonomy" id="2282421"/>
    <lineage>
        <taxon>Bacteria</taxon>
        <taxon>Pseudomonadati</taxon>
        <taxon>Bacteroidota</taxon>
        <taxon>Sphingobacteriia</taxon>
        <taxon>Sphingobacteriales</taxon>
        <taxon>Sphingobacteriaceae</taxon>
        <taxon>Pedobacter</taxon>
    </lineage>
</organism>
<accession>A0A369PZY6</accession>
<dbReference type="InterPro" id="IPR024775">
    <property type="entry name" value="DinB-like"/>
</dbReference>
<evidence type="ECO:0000313" key="2">
    <source>
        <dbReference type="EMBL" id="RDC58203.1"/>
    </source>
</evidence>
<dbReference type="Pfam" id="PF12867">
    <property type="entry name" value="DinB_2"/>
    <property type="match status" value="1"/>
</dbReference>
<dbReference type="InterPro" id="IPR034660">
    <property type="entry name" value="DinB/YfiT-like"/>
</dbReference>
<reference evidence="2 3" key="1">
    <citation type="submission" date="2018-07" db="EMBL/GenBank/DDBJ databases">
        <title>Pedobacter sp. nov., isolated from soil.</title>
        <authorList>
            <person name="Zhou L.Y."/>
            <person name="Du Z.J."/>
        </authorList>
    </citation>
    <scope>NUCLEOTIDE SEQUENCE [LARGE SCALE GENOMIC DNA]</scope>
    <source>
        <strain evidence="2 3">JDX94</strain>
    </source>
</reference>
<dbReference type="OrthoDB" id="679284at2"/>
<dbReference type="AlphaFoldDB" id="A0A369PZY6"/>
<sequence length="166" mass="19281">MEKPLKDLTPALSKFEALFNDFESSKINAIPFEGSWTAGQLIQHMLLSNSGFVEMINGPVEETNRPADLMIERIKKDFLNFDIKMESPDFICPEAKNYDKNELLQKLDRVKRDITDEVTHLDLTKTCTSFELPVYGFLTRLEAIYFVIYHTQRHTKQLENIYSKLA</sequence>
<dbReference type="Proteomes" id="UP000253961">
    <property type="component" value="Unassembled WGS sequence"/>
</dbReference>